<dbReference type="AlphaFoldDB" id="A0ABC9SP45"/>
<evidence type="ECO:0008006" key="4">
    <source>
        <dbReference type="Google" id="ProtNLM"/>
    </source>
</evidence>
<evidence type="ECO:0000313" key="2">
    <source>
        <dbReference type="EMBL" id="EOQ55280.1"/>
    </source>
</evidence>
<dbReference type="RefSeq" id="WP_002084243.1">
    <property type="nucleotide sequence ID" value="NZ_KB976025.1"/>
</dbReference>
<keyword evidence="1" id="KW-1133">Transmembrane helix</keyword>
<evidence type="ECO:0000313" key="3">
    <source>
        <dbReference type="Proteomes" id="UP000014060"/>
    </source>
</evidence>
<organism evidence="2 3">
    <name type="scientific">Bacillus cereus TIAC219</name>
    <dbReference type="NCBI Taxonomy" id="718222"/>
    <lineage>
        <taxon>Bacteria</taxon>
        <taxon>Bacillati</taxon>
        <taxon>Bacillota</taxon>
        <taxon>Bacilli</taxon>
        <taxon>Bacillales</taxon>
        <taxon>Bacillaceae</taxon>
        <taxon>Bacillus</taxon>
        <taxon>Bacillus cereus group</taxon>
    </lineage>
</organism>
<feature type="transmembrane region" description="Helical" evidence="1">
    <location>
        <begin position="20"/>
        <end position="40"/>
    </location>
</feature>
<dbReference type="Proteomes" id="UP000014060">
    <property type="component" value="Unassembled WGS sequence"/>
</dbReference>
<dbReference type="EMBL" id="AHCJ01000115">
    <property type="protein sequence ID" value="EOQ55280.1"/>
    <property type="molecule type" value="Genomic_DNA"/>
</dbReference>
<sequence>MNFKEIKIDLDKLERVIELGVYSAMVIIVLICVVGIIYRFKKK</sequence>
<keyword evidence="1" id="KW-0472">Membrane</keyword>
<protein>
    <recommendedName>
        <fullName evidence="4">Phage protein</fullName>
    </recommendedName>
</protein>
<name>A0ABC9SP45_BACCE</name>
<accession>A0ABC9SP45</accession>
<comment type="caution">
    <text evidence="2">The sequence shown here is derived from an EMBL/GenBank/DDBJ whole genome shotgun (WGS) entry which is preliminary data.</text>
</comment>
<keyword evidence="1" id="KW-0812">Transmembrane</keyword>
<gene>
    <name evidence="2" type="ORF">IAY_06772</name>
</gene>
<reference evidence="2 3" key="1">
    <citation type="submission" date="2013-01" db="EMBL/GenBank/DDBJ databases">
        <title>The Genome Sequence of Bacillus cereus TIAC219.</title>
        <authorList>
            <consortium name="The Broad Institute Genome Sequencing Platform"/>
            <consortium name="The Broad Institute Genome Sequencing Center for Infectious Disease"/>
            <person name="Feldgarden M."/>
            <person name="Van der Auwera G.A."/>
            <person name="Mahillon J."/>
            <person name="Duprez V."/>
            <person name="Timmery S."/>
            <person name="Mattelet C."/>
            <person name="Dierick K."/>
            <person name="Sun M."/>
            <person name="Yu Z."/>
            <person name="Zhu L."/>
            <person name="Hu X."/>
            <person name="Shank E.B."/>
            <person name="Swiecicka I."/>
            <person name="Hansen B.M."/>
            <person name="Andrup L."/>
            <person name="Walker B."/>
            <person name="Young S.K."/>
            <person name="Zeng Q."/>
            <person name="Gargeya S."/>
            <person name="Fitzgerald M."/>
            <person name="Haas B."/>
            <person name="Abouelleil A."/>
            <person name="Alvarado L."/>
            <person name="Arachchi H.M."/>
            <person name="Berlin A.M."/>
            <person name="Chapman S.B."/>
            <person name="Dewar J."/>
            <person name="Goldberg J."/>
            <person name="Griggs A."/>
            <person name="Gujja S."/>
            <person name="Hansen M."/>
            <person name="Howarth C."/>
            <person name="Imamovic A."/>
            <person name="Larimer J."/>
            <person name="McCowan C."/>
            <person name="Murphy C."/>
            <person name="Neiman D."/>
            <person name="Pearson M."/>
            <person name="Priest M."/>
            <person name="Roberts A."/>
            <person name="Saif S."/>
            <person name="Shea T."/>
            <person name="Sisk P."/>
            <person name="Sykes S."/>
            <person name="Wortman J."/>
            <person name="Nusbaum C."/>
            <person name="Birren B."/>
        </authorList>
    </citation>
    <scope>NUCLEOTIDE SEQUENCE [LARGE SCALE GENOMIC DNA]</scope>
    <source>
        <strain evidence="2 3">TIAC219</strain>
    </source>
</reference>
<evidence type="ECO:0000256" key="1">
    <source>
        <dbReference type="SAM" id="Phobius"/>
    </source>
</evidence>
<proteinExistence type="predicted"/>